<name>A0A8T0FNT4_ARGBR</name>
<reference evidence="2" key="2">
    <citation type="submission" date="2020-06" db="EMBL/GenBank/DDBJ databases">
        <authorList>
            <person name="Sheffer M."/>
        </authorList>
    </citation>
    <scope>NUCLEOTIDE SEQUENCE</scope>
</reference>
<dbReference type="EMBL" id="JABXBU010000003">
    <property type="protein sequence ID" value="KAF8792834.1"/>
    <property type="molecule type" value="Genomic_DNA"/>
</dbReference>
<feature type="region of interest" description="Disordered" evidence="1">
    <location>
        <begin position="1"/>
        <end position="25"/>
    </location>
</feature>
<accession>A0A8T0FNT4</accession>
<feature type="compositionally biased region" description="Polar residues" evidence="1">
    <location>
        <begin position="16"/>
        <end position="25"/>
    </location>
</feature>
<protein>
    <submittedName>
        <fullName evidence="2">Uncharacterized protein</fullName>
    </submittedName>
</protein>
<evidence type="ECO:0000313" key="2">
    <source>
        <dbReference type="EMBL" id="KAF8792834.1"/>
    </source>
</evidence>
<dbReference type="Proteomes" id="UP000807504">
    <property type="component" value="Unassembled WGS sequence"/>
</dbReference>
<sequence length="188" mass="21687">MAMGRGGRNERKPPGTNRNNIENPSPTIPLLDQWVGKGRERIPIIPSIREVLPNLICGTAWILIPGISSCQLNLLLFQRWGGNSTFGNEIIRFKLFKGRFGGNNSKAQFLRCPFGMNFNLAWVVWRDYAQRAVGLDGWMDTWATKVAMELTPRQDLLYRKAFWYQLNFATLLLTCRYKRYKCLLAWVS</sequence>
<gene>
    <name evidence="2" type="ORF">HNY73_004384</name>
</gene>
<comment type="caution">
    <text evidence="2">The sequence shown here is derived from an EMBL/GenBank/DDBJ whole genome shotgun (WGS) entry which is preliminary data.</text>
</comment>
<proteinExistence type="predicted"/>
<evidence type="ECO:0000313" key="3">
    <source>
        <dbReference type="Proteomes" id="UP000807504"/>
    </source>
</evidence>
<reference evidence="2" key="1">
    <citation type="journal article" date="2020" name="bioRxiv">
        <title>Chromosome-level reference genome of the European wasp spider Argiope bruennichi: a resource for studies on range expansion and evolutionary adaptation.</title>
        <authorList>
            <person name="Sheffer M.M."/>
            <person name="Hoppe A."/>
            <person name="Krehenwinkel H."/>
            <person name="Uhl G."/>
            <person name="Kuss A.W."/>
            <person name="Jensen L."/>
            <person name="Jensen C."/>
            <person name="Gillespie R.G."/>
            <person name="Hoff K.J."/>
            <person name="Prost S."/>
        </authorList>
    </citation>
    <scope>NUCLEOTIDE SEQUENCE</scope>
</reference>
<dbReference type="AlphaFoldDB" id="A0A8T0FNT4"/>
<keyword evidence="3" id="KW-1185">Reference proteome</keyword>
<evidence type="ECO:0000256" key="1">
    <source>
        <dbReference type="SAM" id="MobiDB-lite"/>
    </source>
</evidence>
<organism evidence="2 3">
    <name type="scientific">Argiope bruennichi</name>
    <name type="common">Wasp spider</name>
    <name type="synonym">Aranea bruennichi</name>
    <dbReference type="NCBI Taxonomy" id="94029"/>
    <lineage>
        <taxon>Eukaryota</taxon>
        <taxon>Metazoa</taxon>
        <taxon>Ecdysozoa</taxon>
        <taxon>Arthropoda</taxon>
        <taxon>Chelicerata</taxon>
        <taxon>Arachnida</taxon>
        <taxon>Araneae</taxon>
        <taxon>Araneomorphae</taxon>
        <taxon>Entelegynae</taxon>
        <taxon>Araneoidea</taxon>
        <taxon>Araneidae</taxon>
        <taxon>Argiope</taxon>
    </lineage>
</organism>